<accession>A0A9D3WCQ9</accession>
<reference evidence="1 2" key="1">
    <citation type="journal article" date="2021" name="Plant Biotechnol. J.">
        <title>Multi-omics assisted identification of the key and species-specific regulatory components of drought-tolerant mechanisms in Gossypium stocksii.</title>
        <authorList>
            <person name="Yu D."/>
            <person name="Ke L."/>
            <person name="Zhang D."/>
            <person name="Wu Y."/>
            <person name="Sun Y."/>
            <person name="Mei J."/>
            <person name="Sun J."/>
            <person name="Sun Y."/>
        </authorList>
    </citation>
    <scope>NUCLEOTIDE SEQUENCE [LARGE SCALE GENOMIC DNA]</scope>
    <source>
        <strain evidence="2">cv. E1</strain>
        <tissue evidence="1">Leaf</tissue>
    </source>
</reference>
<comment type="caution">
    <text evidence="1">The sequence shown here is derived from an EMBL/GenBank/DDBJ whole genome shotgun (WGS) entry which is preliminary data.</text>
</comment>
<gene>
    <name evidence="1" type="ORF">J1N35_004849</name>
</gene>
<proteinExistence type="predicted"/>
<organism evidence="1 2">
    <name type="scientific">Gossypium stocksii</name>
    <dbReference type="NCBI Taxonomy" id="47602"/>
    <lineage>
        <taxon>Eukaryota</taxon>
        <taxon>Viridiplantae</taxon>
        <taxon>Streptophyta</taxon>
        <taxon>Embryophyta</taxon>
        <taxon>Tracheophyta</taxon>
        <taxon>Spermatophyta</taxon>
        <taxon>Magnoliopsida</taxon>
        <taxon>eudicotyledons</taxon>
        <taxon>Gunneridae</taxon>
        <taxon>Pentapetalae</taxon>
        <taxon>rosids</taxon>
        <taxon>malvids</taxon>
        <taxon>Malvales</taxon>
        <taxon>Malvaceae</taxon>
        <taxon>Malvoideae</taxon>
        <taxon>Gossypium</taxon>
    </lineage>
</organism>
<sequence length="97" mass="11299">DIAKNMLGVCTTDMHFVYVLRGWQGFIVNRRAFRGAICRRHGLKVPYGCYYLVDAGYTNCEGFPVPFRGQRYYLNNWHQIDQPSTLEEFFNTKHASA</sequence>
<protein>
    <recommendedName>
        <fullName evidence="3">DDE Tnp4 domain-containing protein</fullName>
    </recommendedName>
</protein>
<dbReference type="EMBL" id="JAIQCV010000002">
    <property type="protein sequence ID" value="KAH1121689.1"/>
    <property type="molecule type" value="Genomic_DNA"/>
</dbReference>
<name>A0A9D3WCQ9_9ROSI</name>
<dbReference type="AlphaFoldDB" id="A0A9D3WCQ9"/>
<evidence type="ECO:0000313" key="1">
    <source>
        <dbReference type="EMBL" id="KAH1121689.1"/>
    </source>
</evidence>
<dbReference type="PANTHER" id="PTHR22930:SF293">
    <property type="entry name" value="PROTEIN ALP1-LIKE"/>
    <property type="match status" value="1"/>
</dbReference>
<dbReference type="InterPro" id="IPR045249">
    <property type="entry name" value="HARBI1-like"/>
</dbReference>
<dbReference type="PANTHER" id="PTHR22930">
    <property type="match status" value="1"/>
</dbReference>
<evidence type="ECO:0000313" key="2">
    <source>
        <dbReference type="Proteomes" id="UP000828251"/>
    </source>
</evidence>
<dbReference type="Proteomes" id="UP000828251">
    <property type="component" value="Unassembled WGS sequence"/>
</dbReference>
<evidence type="ECO:0008006" key="3">
    <source>
        <dbReference type="Google" id="ProtNLM"/>
    </source>
</evidence>
<feature type="non-terminal residue" evidence="1">
    <location>
        <position position="1"/>
    </location>
</feature>
<feature type="non-terminal residue" evidence="1">
    <location>
        <position position="97"/>
    </location>
</feature>
<keyword evidence="2" id="KW-1185">Reference proteome</keyword>
<dbReference type="OrthoDB" id="1699974at2759"/>